<dbReference type="NCBIfam" id="NF033679">
    <property type="entry name" value="DNRLRE_dom"/>
    <property type="match status" value="2"/>
</dbReference>
<comment type="subcellular location">
    <subcellularLocation>
        <location evidence="1">Secreted</location>
    </subcellularLocation>
</comment>
<reference evidence="6 7" key="2">
    <citation type="journal article" date="2008" name="Nature">
        <title>The Phaeodactylum genome reveals the evolutionary history of diatom genomes.</title>
        <authorList>
            <person name="Bowler C."/>
            <person name="Allen A.E."/>
            <person name="Badger J.H."/>
            <person name="Grimwood J."/>
            <person name="Jabbari K."/>
            <person name="Kuo A."/>
            <person name="Maheswari U."/>
            <person name="Martens C."/>
            <person name="Maumus F."/>
            <person name="Otillar R.P."/>
            <person name="Rayko E."/>
            <person name="Salamov A."/>
            <person name="Vandepoele K."/>
            <person name="Beszteri B."/>
            <person name="Gruber A."/>
            <person name="Heijde M."/>
            <person name="Katinka M."/>
            <person name="Mock T."/>
            <person name="Valentin K."/>
            <person name="Verret F."/>
            <person name="Berges J.A."/>
            <person name="Brownlee C."/>
            <person name="Cadoret J.P."/>
            <person name="Chiovitti A."/>
            <person name="Choi C.J."/>
            <person name="Coesel S."/>
            <person name="De Martino A."/>
            <person name="Detter J.C."/>
            <person name="Durkin C."/>
            <person name="Falciatore A."/>
            <person name="Fournet J."/>
            <person name="Haruta M."/>
            <person name="Huysman M.J."/>
            <person name="Jenkins B.D."/>
            <person name="Jiroutova K."/>
            <person name="Jorgensen R.E."/>
            <person name="Joubert Y."/>
            <person name="Kaplan A."/>
            <person name="Kroger N."/>
            <person name="Kroth P.G."/>
            <person name="La Roche J."/>
            <person name="Lindquist E."/>
            <person name="Lommer M."/>
            <person name="Martin-Jezequel V."/>
            <person name="Lopez P.J."/>
            <person name="Lucas S."/>
            <person name="Mangogna M."/>
            <person name="McGinnis K."/>
            <person name="Medlin L.K."/>
            <person name="Montsant A."/>
            <person name="Oudot-Le Secq M.P."/>
            <person name="Napoli C."/>
            <person name="Obornik M."/>
            <person name="Parker M.S."/>
            <person name="Petit J.L."/>
            <person name="Porcel B.M."/>
            <person name="Poulsen N."/>
            <person name="Robison M."/>
            <person name="Rychlewski L."/>
            <person name="Rynearson T.A."/>
            <person name="Schmutz J."/>
            <person name="Shapiro H."/>
            <person name="Siaut M."/>
            <person name="Stanley M."/>
            <person name="Sussman M.R."/>
            <person name="Taylor A.R."/>
            <person name="Vardi A."/>
            <person name="von Dassow P."/>
            <person name="Vyverman W."/>
            <person name="Willis A."/>
            <person name="Wyrwicz L.S."/>
            <person name="Rokhsar D.S."/>
            <person name="Weissenbach J."/>
            <person name="Armbrust E.V."/>
            <person name="Green B.R."/>
            <person name="Van de Peer Y."/>
            <person name="Grigoriev I.V."/>
        </authorList>
    </citation>
    <scope>NUCLEOTIDE SEQUENCE [LARGE SCALE GENOMIC DNA]</scope>
    <source>
        <strain evidence="6 7">CCMP1335</strain>
    </source>
</reference>
<dbReference type="InterPro" id="IPR002557">
    <property type="entry name" value="Chitin-bd_dom"/>
</dbReference>
<dbReference type="PaxDb" id="35128-Thaps22855"/>
<evidence type="ECO:0000313" key="7">
    <source>
        <dbReference type="Proteomes" id="UP000001449"/>
    </source>
</evidence>
<dbReference type="InParanoid" id="B8C3I5"/>
<feature type="region of interest" description="Disordered" evidence="4">
    <location>
        <begin position="1"/>
        <end position="41"/>
    </location>
</feature>
<dbReference type="RefSeq" id="XP_002290817.1">
    <property type="nucleotide sequence ID" value="XM_002290781.1"/>
</dbReference>
<name>B8C3I5_THAPS</name>
<dbReference type="InterPro" id="IPR036508">
    <property type="entry name" value="Chitin-bd_dom_sf"/>
</dbReference>
<dbReference type="PROSITE" id="PS50940">
    <property type="entry name" value="CHIT_BIND_II"/>
    <property type="match status" value="1"/>
</dbReference>
<gene>
    <name evidence="6" type="ORF">THAPSDRAFT_22855</name>
</gene>
<feature type="compositionally biased region" description="Polar residues" evidence="4">
    <location>
        <begin position="339"/>
        <end position="360"/>
    </location>
</feature>
<evidence type="ECO:0000256" key="4">
    <source>
        <dbReference type="SAM" id="MobiDB-lite"/>
    </source>
</evidence>
<sequence length="780" mass="82612">MRQALDESLSSTHETMEPPVLSSSTSSKQRRRADKRRRRYNINRHLLPTATALLSSSLLPFITKAQEEYVDCPPSTNGWAASKDCKTYFWCSAGSRSTITYECINDTEYDVATSQCRTAGTFDCPGLITEPPVVQPTGAPVANLGVASPAIVSSGVAVDDGMAGDVINGTLPIDTSSSGVSTAIPVTQQATLPTSYPTKLGPPIYYGDFRTSSCLSAAADPTSLGLSAGLATPNWLSEEHMFQSKEECCEAMFGWAPLENCLGDDWVESNYVRGSKAPTMSPSMMPTGSPSWSPSVSVAPSASPTVVASGVPSSMPSFAVITLVPTTASPTDGEAMEEFSSQQDTTQGIGNSDTGTQASSRPVHPTNPDDPINFLVELLGWANSDLAPTPTITAYSSPMSSPMASPNQQDTSFSISEIILPILEDATISQARTALNFGSNNALAVDGGVPSSQQDGLGERFDSLLKFDIGMIDNTRPLESATLRLYALDDCMEGGTFVTTTDTTWSHTSVSWDSAPASDGFNIGSLSSDIKSNNWYELDMLSALSWNDALSGFDADNTVLSVRVSSSANSRCMYSSMESGSSKAPYMSVRYGQGVNMDQLSIPVEVPMNGQFLLLRATDDSTIDASNANNVQAGTEVTLKVSYDSITRSITDVIIRFDLSQMAATSPRSAVLTLFAQSDCSSAGTIMTTGGTSNWNENDISWSNAPSYQRNTPGGGFNIGTFGSVSSGKWYGFDVAQAIQRAVADGMDAVTFRISEGAGGGDCVFGSRESGRDPKLMVAF</sequence>
<dbReference type="EMBL" id="CM000642">
    <property type="protein sequence ID" value="EED92569.1"/>
    <property type="molecule type" value="Genomic_DNA"/>
</dbReference>
<proteinExistence type="predicted"/>
<dbReference type="GO" id="GO:0008061">
    <property type="term" value="F:chitin binding"/>
    <property type="evidence" value="ECO:0007669"/>
    <property type="project" value="InterPro"/>
</dbReference>
<dbReference type="HOGENOM" id="CLU_359242_0_0_1"/>
<dbReference type="KEGG" id="tps:THAPSDRAFT_22855"/>
<accession>B8C3I5</accession>
<organism evidence="6 7">
    <name type="scientific">Thalassiosira pseudonana</name>
    <name type="common">Marine diatom</name>
    <name type="synonym">Cyclotella nana</name>
    <dbReference type="NCBI Taxonomy" id="35128"/>
    <lineage>
        <taxon>Eukaryota</taxon>
        <taxon>Sar</taxon>
        <taxon>Stramenopiles</taxon>
        <taxon>Ochrophyta</taxon>
        <taxon>Bacillariophyta</taxon>
        <taxon>Coscinodiscophyceae</taxon>
        <taxon>Thalassiosirophycidae</taxon>
        <taxon>Thalassiosirales</taxon>
        <taxon>Thalassiosiraceae</taxon>
        <taxon>Thalassiosira</taxon>
    </lineage>
</organism>
<dbReference type="InterPro" id="IPR055372">
    <property type="entry name" value="CBM96"/>
</dbReference>
<keyword evidence="7" id="KW-1185">Reference proteome</keyword>
<keyword evidence="2" id="KW-0964">Secreted</keyword>
<dbReference type="GeneID" id="7448197"/>
<feature type="region of interest" description="Disordered" evidence="4">
    <location>
        <begin position="329"/>
        <end position="370"/>
    </location>
</feature>
<dbReference type="Pfam" id="PF24517">
    <property type="entry name" value="CBM96"/>
    <property type="match status" value="2"/>
</dbReference>
<evidence type="ECO:0000313" key="6">
    <source>
        <dbReference type="EMBL" id="EED92569.1"/>
    </source>
</evidence>
<evidence type="ECO:0000259" key="5">
    <source>
        <dbReference type="PROSITE" id="PS50940"/>
    </source>
</evidence>
<protein>
    <recommendedName>
        <fullName evidence="5">Chitin-binding type-2 domain-containing protein</fullName>
    </recommendedName>
</protein>
<evidence type="ECO:0000256" key="3">
    <source>
        <dbReference type="ARBA" id="ARBA00022729"/>
    </source>
</evidence>
<keyword evidence="3" id="KW-0732">Signal</keyword>
<dbReference type="Proteomes" id="UP000001449">
    <property type="component" value="Chromosome 5"/>
</dbReference>
<reference evidence="6 7" key="1">
    <citation type="journal article" date="2004" name="Science">
        <title>The genome of the diatom Thalassiosira pseudonana: ecology, evolution, and metabolism.</title>
        <authorList>
            <person name="Armbrust E.V."/>
            <person name="Berges J.A."/>
            <person name="Bowler C."/>
            <person name="Green B.R."/>
            <person name="Martinez D."/>
            <person name="Putnam N.H."/>
            <person name="Zhou S."/>
            <person name="Allen A.E."/>
            <person name="Apt K.E."/>
            <person name="Bechner M."/>
            <person name="Brzezinski M.A."/>
            <person name="Chaal B.K."/>
            <person name="Chiovitti A."/>
            <person name="Davis A.K."/>
            <person name="Demarest M.S."/>
            <person name="Detter J.C."/>
            <person name="Glavina T."/>
            <person name="Goodstein D."/>
            <person name="Hadi M.Z."/>
            <person name="Hellsten U."/>
            <person name="Hildebrand M."/>
            <person name="Jenkins B.D."/>
            <person name="Jurka J."/>
            <person name="Kapitonov V.V."/>
            <person name="Kroger N."/>
            <person name="Lau W.W."/>
            <person name="Lane T.W."/>
            <person name="Larimer F.W."/>
            <person name="Lippmeier J.C."/>
            <person name="Lucas S."/>
            <person name="Medina M."/>
            <person name="Montsant A."/>
            <person name="Obornik M."/>
            <person name="Parker M.S."/>
            <person name="Palenik B."/>
            <person name="Pazour G.J."/>
            <person name="Richardson P.M."/>
            <person name="Rynearson T.A."/>
            <person name="Saito M.A."/>
            <person name="Schwartz D.C."/>
            <person name="Thamatrakoln K."/>
            <person name="Valentin K."/>
            <person name="Vardi A."/>
            <person name="Wilkerson F.P."/>
            <person name="Rokhsar D.S."/>
        </authorList>
    </citation>
    <scope>NUCLEOTIDE SEQUENCE [LARGE SCALE GENOMIC DNA]</scope>
    <source>
        <strain evidence="6 7">CCMP1335</strain>
    </source>
</reference>
<evidence type="ECO:0000256" key="2">
    <source>
        <dbReference type="ARBA" id="ARBA00022525"/>
    </source>
</evidence>
<dbReference type="SUPFAM" id="SSF57625">
    <property type="entry name" value="Invertebrate chitin-binding proteins"/>
    <property type="match status" value="1"/>
</dbReference>
<feature type="compositionally biased region" description="Basic residues" evidence="4">
    <location>
        <begin position="28"/>
        <end position="41"/>
    </location>
</feature>
<dbReference type="AlphaFoldDB" id="B8C3I5"/>
<feature type="domain" description="Chitin-binding type-2" evidence="5">
    <location>
        <begin position="69"/>
        <end position="126"/>
    </location>
</feature>
<dbReference type="GO" id="GO:0005576">
    <property type="term" value="C:extracellular region"/>
    <property type="evidence" value="ECO:0007669"/>
    <property type="project" value="UniProtKB-SubCell"/>
</dbReference>
<evidence type="ECO:0000256" key="1">
    <source>
        <dbReference type="ARBA" id="ARBA00004613"/>
    </source>
</evidence>